<dbReference type="Proteomes" id="UP000315783">
    <property type="component" value="Unassembled WGS sequence"/>
</dbReference>
<dbReference type="PANTHER" id="PTHR47843">
    <property type="entry name" value="BTB DOMAIN-CONTAINING PROTEIN-RELATED"/>
    <property type="match status" value="1"/>
</dbReference>
<evidence type="ECO:0000313" key="2">
    <source>
        <dbReference type="EMBL" id="TQV92250.1"/>
    </source>
</evidence>
<organism evidence="2 3">
    <name type="scientific">Cordyceps javanica</name>
    <dbReference type="NCBI Taxonomy" id="43265"/>
    <lineage>
        <taxon>Eukaryota</taxon>
        <taxon>Fungi</taxon>
        <taxon>Dikarya</taxon>
        <taxon>Ascomycota</taxon>
        <taxon>Pezizomycotina</taxon>
        <taxon>Sordariomycetes</taxon>
        <taxon>Hypocreomycetidae</taxon>
        <taxon>Hypocreales</taxon>
        <taxon>Cordycipitaceae</taxon>
        <taxon>Cordyceps</taxon>
    </lineage>
</organism>
<sequence>MTDNTITYKPSWLASKEFKFLVGAEEKEFTIHSELVAEQSGPLRALVTNGMKESQEGLVKWPHVDPETFARFSEFLYSRDFHTRAFVPIETDPARRRFLERGVNEFWDIDDDDIIRHAWSRFRWRQQYLFHKPPTLYGPDYFIRDKTAVSEGCIAIVKVHILAHYYDMGHLMDFCRAKLHQLMTSNWFISGACDVIRLCVSESGAEGLRELVTEYCALSLSWLLDDGEFQAVIDEYPETATGIIRNLKSFAKLYFKQQRALSETSSSSDS</sequence>
<feature type="domain" description="BTB" evidence="1">
    <location>
        <begin position="16"/>
        <end position="85"/>
    </location>
</feature>
<protein>
    <recommendedName>
        <fullName evidence="1">BTB domain-containing protein</fullName>
    </recommendedName>
</protein>
<dbReference type="OrthoDB" id="9997739at2759"/>
<dbReference type="PANTHER" id="PTHR47843:SF2">
    <property type="entry name" value="BTB DOMAIN-CONTAINING PROTEIN"/>
    <property type="match status" value="1"/>
</dbReference>
<keyword evidence="3" id="KW-1185">Reference proteome</keyword>
<accession>A0A545US21</accession>
<dbReference type="Gene3D" id="3.30.710.10">
    <property type="entry name" value="Potassium Channel Kv1.1, Chain A"/>
    <property type="match status" value="1"/>
</dbReference>
<dbReference type="InterPro" id="IPR011333">
    <property type="entry name" value="SKP1/BTB/POZ_sf"/>
</dbReference>
<evidence type="ECO:0000313" key="3">
    <source>
        <dbReference type="Proteomes" id="UP000315783"/>
    </source>
</evidence>
<dbReference type="SUPFAM" id="SSF54695">
    <property type="entry name" value="POZ domain"/>
    <property type="match status" value="1"/>
</dbReference>
<dbReference type="PROSITE" id="PS50097">
    <property type="entry name" value="BTB"/>
    <property type="match status" value="1"/>
</dbReference>
<dbReference type="InterPro" id="IPR000210">
    <property type="entry name" value="BTB/POZ_dom"/>
</dbReference>
<comment type="caution">
    <text evidence="2">The sequence shown here is derived from an EMBL/GenBank/DDBJ whole genome shotgun (WGS) entry which is preliminary data.</text>
</comment>
<proteinExistence type="predicted"/>
<dbReference type="AlphaFoldDB" id="A0A545US21"/>
<dbReference type="EMBL" id="SPUK01000016">
    <property type="protein sequence ID" value="TQV92250.1"/>
    <property type="molecule type" value="Genomic_DNA"/>
</dbReference>
<name>A0A545US21_9HYPO</name>
<reference evidence="2 3" key="1">
    <citation type="journal article" date="2019" name="Appl. Microbiol. Biotechnol.">
        <title>Genome sequence of Isaria javanica and comparative genome analysis insights into family S53 peptidase evolution in fungal entomopathogens.</title>
        <authorList>
            <person name="Lin R."/>
            <person name="Zhang X."/>
            <person name="Xin B."/>
            <person name="Zou M."/>
            <person name="Gao Y."/>
            <person name="Qin F."/>
            <person name="Hu Q."/>
            <person name="Xie B."/>
            <person name="Cheng X."/>
        </authorList>
    </citation>
    <scope>NUCLEOTIDE SEQUENCE [LARGE SCALE GENOMIC DNA]</scope>
    <source>
        <strain evidence="2 3">IJ1G</strain>
    </source>
</reference>
<gene>
    <name evidence="2" type="ORF">IF1G_09322</name>
</gene>
<evidence type="ECO:0000259" key="1">
    <source>
        <dbReference type="PROSITE" id="PS50097"/>
    </source>
</evidence>
<dbReference type="STRING" id="43265.A0A545US21"/>